<reference evidence="1 2" key="1">
    <citation type="submission" date="2021-06" db="EMBL/GenBank/DDBJ databases">
        <title>Caerostris darwini draft genome.</title>
        <authorList>
            <person name="Kono N."/>
            <person name="Arakawa K."/>
        </authorList>
    </citation>
    <scope>NUCLEOTIDE SEQUENCE [LARGE SCALE GENOMIC DNA]</scope>
</reference>
<dbReference type="AlphaFoldDB" id="A0AAV4VIE9"/>
<accession>A0AAV4VIE9</accession>
<proteinExistence type="predicted"/>
<comment type="caution">
    <text evidence="1">The sequence shown here is derived from an EMBL/GenBank/DDBJ whole genome shotgun (WGS) entry which is preliminary data.</text>
</comment>
<name>A0AAV4VIE9_9ARAC</name>
<sequence length="95" mass="11176">MEEKHEFTLTDYKFFSYSTNITGDQREHFTSVDACQEANITIPMFALNSSHCPKKARREWGRNNNQLLQHGYLSNAIMPLTMRRNLLRIISRARL</sequence>
<dbReference type="EMBL" id="BPLQ01013093">
    <property type="protein sequence ID" value="GIY69740.1"/>
    <property type="molecule type" value="Genomic_DNA"/>
</dbReference>
<organism evidence="1 2">
    <name type="scientific">Caerostris darwini</name>
    <dbReference type="NCBI Taxonomy" id="1538125"/>
    <lineage>
        <taxon>Eukaryota</taxon>
        <taxon>Metazoa</taxon>
        <taxon>Ecdysozoa</taxon>
        <taxon>Arthropoda</taxon>
        <taxon>Chelicerata</taxon>
        <taxon>Arachnida</taxon>
        <taxon>Araneae</taxon>
        <taxon>Araneomorphae</taxon>
        <taxon>Entelegynae</taxon>
        <taxon>Araneoidea</taxon>
        <taxon>Araneidae</taxon>
        <taxon>Caerostris</taxon>
    </lineage>
</organism>
<keyword evidence="2" id="KW-1185">Reference proteome</keyword>
<evidence type="ECO:0000313" key="2">
    <source>
        <dbReference type="Proteomes" id="UP001054837"/>
    </source>
</evidence>
<dbReference type="Proteomes" id="UP001054837">
    <property type="component" value="Unassembled WGS sequence"/>
</dbReference>
<evidence type="ECO:0000313" key="1">
    <source>
        <dbReference type="EMBL" id="GIY69740.1"/>
    </source>
</evidence>
<protein>
    <submittedName>
        <fullName evidence="1">Uncharacterized protein</fullName>
    </submittedName>
</protein>
<gene>
    <name evidence="1" type="ORF">CDAR_220131</name>
</gene>